<dbReference type="Gene3D" id="1.20.1440.130">
    <property type="entry name" value="VKOR domain"/>
    <property type="match status" value="1"/>
</dbReference>
<reference evidence="12 13" key="3">
    <citation type="submission" date="2020-02" db="EMBL/GenBank/DDBJ databases">
        <title>Flavobacterium profundi sp. nov., isolated from a deep-sea seamount.</title>
        <authorList>
            <person name="Zhang D.-C."/>
        </authorList>
    </citation>
    <scope>NUCLEOTIDE SEQUENCE [LARGE SCALE GENOMIC DNA]</scope>
    <source>
        <strain evidence="12 13">EC11</strain>
    </source>
</reference>
<dbReference type="EMBL" id="VEVQ02000008">
    <property type="protein sequence ID" value="NHN26670.1"/>
    <property type="molecule type" value="Genomic_DNA"/>
</dbReference>
<evidence type="ECO:0000256" key="4">
    <source>
        <dbReference type="ARBA" id="ARBA00022719"/>
    </source>
</evidence>
<organism evidence="12 13">
    <name type="scientific">Flavobacterium jejuense</name>
    <dbReference type="NCBI Taxonomy" id="1544455"/>
    <lineage>
        <taxon>Bacteria</taxon>
        <taxon>Pseudomonadati</taxon>
        <taxon>Bacteroidota</taxon>
        <taxon>Flavobacteriia</taxon>
        <taxon>Flavobacteriales</taxon>
        <taxon>Flavobacteriaceae</taxon>
        <taxon>Flavobacterium</taxon>
    </lineage>
</organism>
<evidence type="ECO:0000256" key="8">
    <source>
        <dbReference type="ARBA" id="ARBA00023157"/>
    </source>
</evidence>
<evidence type="ECO:0000256" key="9">
    <source>
        <dbReference type="ARBA" id="ARBA00023284"/>
    </source>
</evidence>
<sequence>MIIPVRKFLEINNYRDESNDFENLFLSHPNYPSLFAVTDTFDLLGIENVAAQVPKEQFTELPSSYLAVVNDEVVLVRNHQNSITIEKESETKKLSIDDFLMQWNGVVVAIEANEVTVKKKLTLLKNKYFLFAFFLLAILLLQFQTLGWISILNLGILSIGFFIGIVIIDEKLNKTEGVVSKICSFSENTSCDSVIKSESAKLTKWLDFSDLPIVFFGTGILAIVINPNSFSIINFLSLLSLPVVGYSIWLQKIKLEKWCVLCLSISSLLVLQSIFFIFFVENFNFNFLALVQAAMFVLPIWFFVKPVLFDKIKLEKDNLELLKFKRNFSIFSSLQKPVKEQEQLESLQKIELGNKDTNVRLNLILSPSCGHCHTAFKDGIDLISNYPEKLKLAIFFNLNPENADNPYLSVAKNLLQIHKDYPEKIEEALSDWHIEKISLAEWTAKWEQEKIDFQVLETIRSQYEWCLANEFNYTPVKLINSHLFPQEYDLKELKYFISELEEVKEPEMV</sequence>
<keyword evidence="7 10" id="KW-0472">Membrane</keyword>
<feature type="transmembrane region" description="Helical" evidence="10">
    <location>
        <begin position="205"/>
        <end position="225"/>
    </location>
</feature>
<dbReference type="Pfam" id="PF07884">
    <property type="entry name" value="VKOR"/>
    <property type="match status" value="1"/>
</dbReference>
<evidence type="ECO:0000256" key="6">
    <source>
        <dbReference type="ARBA" id="ARBA00023002"/>
    </source>
</evidence>
<evidence type="ECO:0000256" key="1">
    <source>
        <dbReference type="ARBA" id="ARBA00004141"/>
    </source>
</evidence>
<keyword evidence="4" id="KW-0874">Quinone</keyword>
<reference evidence="12 13" key="2">
    <citation type="submission" date="2019-05" db="EMBL/GenBank/DDBJ databases">
        <authorList>
            <person name="Lianzixin W."/>
        </authorList>
    </citation>
    <scope>NUCLEOTIDE SEQUENCE [LARGE SCALE GENOMIC DNA]</scope>
    <source>
        <strain evidence="12 13">EC11</strain>
    </source>
</reference>
<keyword evidence="6" id="KW-0560">Oxidoreductase</keyword>
<keyword evidence="3 10" id="KW-0812">Transmembrane</keyword>
<dbReference type="InterPro" id="IPR012932">
    <property type="entry name" value="VKOR"/>
</dbReference>
<feature type="domain" description="Vitamin K epoxide reductase" evidence="11">
    <location>
        <begin position="155"/>
        <end position="273"/>
    </location>
</feature>
<keyword evidence="8" id="KW-1015">Disulfide bond</keyword>
<reference evidence="13" key="1">
    <citation type="submission" date="2019-05" db="EMBL/GenBank/DDBJ databases">
        <title>Flavobacterium profundi sp. nov., isolated from a deep-sea seamount.</title>
        <authorList>
            <person name="Zhang D.-C."/>
        </authorList>
    </citation>
    <scope>NUCLEOTIDE SEQUENCE [LARGE SCALE GENOMIC DNA]</scope>
    <source>
        <strain evidence="13">EC11</strain>
    </source>
</reference>
<evidence type="ECO:0000259" key="11">
    <source>
        <dbReference type="Pfam" id="PF07884"/>
    </source>
</evidence>
<feature type="transmembrane region" description="Helical" evidence="10">
    <location>
        <begin position="285"/>
        <end position="304"/>
    </location>
</feature>
<evidence type="ECO:0000256" key="2">
    <source>
        <dbReference type="ARBA" id="ARBA00006214"/>
    </source>
</evidence>
<keyword evidence="13" id="KW-1185">Reference proteome</keyword>
<proteinExistence type="inferred from homology"/>
<comment type="subcellular location">
    <subcellularLocation>
        <location evidence="1">Membrane</location>
        <topology evidence="1">Multi-pass membrane protein</topology>
    </subcellularLocation>
</comment>
<gene>
    <name evidence="12" type="ORF">FIA58_013375</name>
</gene>
<evidence type="ECO:0000256" key="3">
    <source>
        <dbReference type="ARBA" id="ARBA00022692"/>
    </source>
</evidence>
<feature type="transmembrane region" description="Helical" evidence="10">
    <location>
        <begin position="258"/>
        <end position="279"/>
    </location>
</feature>
<accession>A0ABX0IY49</accession>
<feature type="transmembrane region" description="Helical" evidence="10">
    <location>
        <begin position="231"/>
        <end position="249"/>
    </location>
</feature>
<dbReference type="Proteomes" id="UP000817854">
    <property type="component" value="Unassembled WGS sequence"/>
</dbReference>
<evidence type="ECO:0000313" key="13">
    <source>
        <dbReference type="Proteomes" id="UP000817854"/>
    </source>
</evidence>
<evidence type="ECO:0000256" key="5">
    <source>
        <dbReference type="ARBA" id="ARBA00022989"/>
    </source>
</evidence>
<evidence type="ECO:0000256" key="10">
    <source>
        <dbReference type="SAM" id="Phobius"/>
    </source>
</evidence>
<name>A0ABX0IY49_9FLAO</name>
<evidence type="ECO:0000256" key="7">
    <source>
        <dbReference type="ARBA" id="ARBA00023136"/>
    </source>
</evidence>
<dbReference type="RefSeq" id="WP_165928922.1">
    <property type="nucleotide sequence ID" value="NZ_VEVQ02000008.1"/>
</dbReference>
<keyword evidence="5 10" id="KW-1133">Transmembrane helix</keyword>
<feature type="transmembrane region" description="Helical" evidence="10">
    <location>
        <begin position="128"/>
        <end position="145"/>
    </location>
</feature>
<feature type="transmembrane region" description="Helical" evidence="10">
    <location>
        <begin position="151"/>
        <end position="168"/>
    </location>
</feature>
<comment type="similarity">
    <text evidence="2">Belongs to the VKOR family.</text>
</comment>
<dbReference type="SUPFAM" id="SSF52833">
    <property type="entry name" value="Thioredoxin-like"/>
    <property type="match status" value="1"/>
</dbReference>
<dbReference type="InterPro" id="IPR038354">
    <property type="entry name" value="VKOR_sf"/>
</dbReference>
<evidence type="ECO:0000313" key="12">
    <source>
        <dbReference type="EMBL" id="NHN26670.1"/>
    </source>
</evidence>
<dbReference type="InterPro" id="IPR036249">
    <property type="entry name" value="Thioredoxin-like_sf"/>
</dbReference>
<protein>
    <submittedName>
        <fullName evidence="12">Vitamin K epoxide reductase family protein</fullName>
    </submittedName>
</protein>
<comment type="caution">
    <text evidence="12">The sequence shown here is derived from an EMBL/GenBank/DDBJ whole genome shotgun (WGS) entry which is preliminary data.</text>
</comment>
<dbReference type="CDD" id="cd12921">
    <property type="entry name" value="VKOR_4"/>
    <property type="match status" value="1"/>
</dbReference>
<keyword evidence="9" id="KW-0676">Redox-active center</keyword>